<evidence type="ECO:0000313" key="23">
    <source>
        <dbReference type="EMBL" id="RXN17178.1"/>
    </source>
</evidence>
<dbReference type="InterPro" id="IPR008974">
    <property type="entry name" value="TRAF-like"/>
</dbReference>
<feature type="zinc finger region" description="TRAF-type" evidence="17">
    <location>
        <begin position="152"/>
        <end position="197"/>
    </location>
</feature>
<sequence length="516" mass="58939">MACSDLDKPSLDDFYYDTDSPSCAAAMEKETDSYLSPTENPSNISVSASIPPDQQGYDVEFDPPLESKYECPICLMGLRSAVQTPCGHRFCNSCIKKSIRDTGQKCPVDNEVLLEEQLFPDNFAKREILSLTVRCPNAGCSDKMELRQLEKHSSQCKFATVQCPQCLESVRKSHLDEHKSQQCLQRLLTCPDCAESFVYAGKQIHEQICPFANTVCEYCDMELIRDQMPRNELAQHMQEFTQMHMRYMAEFLRSQTLNSCPVPSVATHSSSDERGASARAPDSCQCRQELMNLRETVLELEGRLVRQDQQIRELCIHNETQKIQVTDLRRKLGTLEEATRELEAQQYQGIYVWRLENFSVHLRSQEAGQPIVLHSPPFYTGRPGYKLCLRLHLQTPSAPRCSNYISLFVHTMQGEFDSQLSWPLQGMIRLSVLDQVEGQHHVEVMETKPDLQAFQRPTVLRNPKGFGYVTFLHLQALRQRGFVKDDVLLVRCEVTPRFDASLRREGVQPRGSEPSL</sequence>
<dbReference type="PROSITE" id="PS50145">
    <property type="entry name" value="ZF_TRAF"/>
    <property type="match status" value="1"/>
</dbReference>
<protein>
    <recommendedName>
        <fullName evidence="16">TNF receptor-associated factor</fullName>
        <ecNumber evidence="16">2.3.2.27</ecNumber>
    </recommendedName>
</protein>
<dbReference type="CDD" id="cd03776">
    <property type="entry name" value="MATH_TRAF6"/>
    <property type="match status" value="1"/>
</dbReference>
<keyword evidence="8" id="KW-0551">Lipid droplet</keyword>
<dbReference type="InterPro" id="IPR027139">
    <property type="entry name" value="TRAF6_RING-HC"/>
</dbReference>
<dbReference type="GO" id="GO:0005164">
    <property type="term" value="F:tumor necrosis factor receptor binding"/>
    <property type="evidence" value="ECO:0007669"/>
    <property type="project" value="UniProtKB-UniRule"/>
</dbReference>
<feature type="domain" description="RING-type" evidence="20">
    <location>
        <begin position="71"/>
        <end position="110"/>
    </location>
</feature>
<evidence type="ECO:0000256" key="17">
    <source>
        <dbReference type="PROSITE-ProRule" id="PRU00207"/>
    </source>
</evidence>
<dbReference type="GO" id="GO:0005938">
    <property type="term" value="C:cell cortex"/>
    <property type="evidence" value="ECO:0007669"/>
    <property type="project" value="UniProtKB-SubCell"/>
</dbReference>
<dbReference type="Gene3D" id="2.60.210.10">
    <property type="entry name" value="Apoptosis, Tumor Necrosis Factor Receptor Associated Protein 2, Chain A"/>
    <property type="match status" value="1"/>
</dbReference>
<comment type="subcellular location">
    <subcellularLocation>
        <location evidence="4">Cytoplasm</location>
        <location evidence="4">Cell cortex</location>
    </subcellularLocation>
    <subcellularLocation>
        <location evidence="3">Lipid droplet</location>
    </subcellularLocation>
    <subcellularLocation>
        <location evidence="2">Nucleus</location>
    </subcellularLocation>
</comment>
<dbReference type="GO" id="GO:0045087">
    <property type="term" value="P:innate immune response"/>
    <property type="evidence" value="ECO:0007669"/>
    <property type="project" value="TreeGrafter"/>
</dbReference>
<dbReference type="Pfam" id="PF21355">
    <property type="entry name" value="TRAF-mep_MATH"/>
    <property type="match status" value="1"/>
</dbReference>
<name>A0A498M8A6_LABRO</name>
<feature type="region of interest" description="Disordered" evidence="19">
    <location>
        <begin position="28"/>
        <end position="53"/>
    </location>
</feature>
<evidence type="ECO:0000259" key="20">
    <source>
        <dbReference type="PROSITE" id="PS50089"/>
    </source>
</evidence>
<dbReference type="GO" id="GO:0016567">
    <property type="term" value="P:protein ubiquitination"/>
    <property type="evidence" value="ECO:0007669"/>
    <property type="project" value="UniProtKB-UniPathway"/>
</dbReference>
<evidence type="ECO:0000313" key="24">
    <source>
        <dbReference type="Proteomes" id="UP000290572"/>
    </source>
</evidence>
<dbReference type="STRING" id="84645.A0A498M8A6"/>
<evidence type="ECO:0000256" key="18">
    <source>
        <dbReference type="SAM" id="Coils"/>
    </source>
</evidence>
<dbReference type="InterPro" id="IPR013083">
    <property type="entry name" value="Znf_RING/FYVE/PHD"/>
</dbReference>
<dbReference type="PROSITE" id="PS00518">
    <property type="entry name" value="ZF_RING_1"/>
    <property type="match status" value="1"/>
</dbReference>
<dbReference type="PANTHER" id="PTHR10131:SF152">
    <property type="entry name" value="TNF RECEPTOR-ASSOCIATED FACTOR 6"/>
    <property type="match status" value="1"/>
</dbReference>
<dbReference type="EC" id="2.3.2.27" evidence="16"/>
<dbReference type="GO" id="GO:0043122">
    <property type="term" value="P:regulation of canonical NF-kappaB signal transduction"/>
    <property type="evidence" value="ECO:0007669"/>
    <property type="project" value="InterPro"/>
</dbReference>
<evidence type="ECO:0000256" key="4">
    <source>
        <dbReference type="ARBA" id="ARBA00004544"/>
    </source>
</evidence>
<dbReference type="AlphaFoldDB" id="A0A498M8A6"/>
<feature type="coiled-coil region" evidence="18">
    <location>
        <begin position="290"/>
        <end position="345"/>
    </location>
</feature>
<dbReference type="SMART" id="SM00061">
    <property type="entry name" value="MATH"/>
    <property type="match status" value="1"/>
</dbReference>
<evidence type="ECO:0000256" key="8">
    <source>
        <dbReference type="ARBA" id="ARBA00022677"/>
    </source>
</evidence>
<feature type="compositionally biased region" description="Polar residues" evidence="19">
    <location>
        <begin position="33"/>
        <end position="48"/>
    </location>
</feature>
<evidence type="ECO:0000256" key="12">
    <source>
        <dbReference type="ARBA" id="ARBA00022771"/>
    </source>
</evidence>
<evidence type="ECO:0000256" key="5">
    <source>
        <dbReference type="ARBA" id="ARBA00004906"/>
    </source>
</evidence>
<evidence type="ECO:0000256" key="16">
    <source>
        <dbReference type="PIRNR" id="PIRNR015614"/>
    </source>
</evidence>
<evidence type="ECO:0000256" key="1">
    <source>
        <dbReference type="ARBA" id="ARBA00000900"/>
    </source>
</evidence>
<dbReference type="InterPro" id="IPR002083">
    <property type="entry name" value="MATH/TRAF_dom"/>
</dbReference>
<evidence type="ECO:0000256" key="14">
    <source>
        <dbReference type="ARBA" id="ARBA00022833"/>
    </source>
</evidence>
<reference evidence="23 24" key="1">
    <citation type="submission" date="2018-03" db="EMBL/GenBank/DDBJ databases">
        <title>Draft genome sequence of Rohu Carp (Labeo rohita).</title>
        <authorList>
            <person name="Das P."/>
            <person name="Kushwaha B."/>
            <person name="Joshi C.G."/>
            <person name="Kumar D."/>
            <person name="Nagpure N.S."/>
            <person name="Sahoo L."/>
            <person name="Das S.P."/>
            <person name="Bit A."/>
            <person name="Patnaik S."/>
            <person name="Meher P.K."/>
            <person name="Jayasankar P."/>
            <person name="Koringa P.G."/>
            <person name="Patel N.V."/>
            <person name="Hinsu A.T."/>
            <person name="Kumar R."/>
            <person name="Pandey M."/>
            <person name="Agarwal S."/>
            <person name="Srivastava S."/>
            <person name="Singh M."/>
            <person name="Iquebal M.A."/>
            <person name="Jaiswal S."/>
            <person name="Angadi U.B."/>
            <person name="Kumar N."/>
            <person name="Raza M."/>
            <person name="Shah T.M."/>
            <person name="Rai A."/>
            <person name="Jena J.K."/>
        </authorList>
    </citation>
    <scope>NUCLEOTIDE SEQUENCE [LARGE SCALE GENOMIC DNA]</scope>
    <source>
        <strain evidence="23">DASCIFA01</strain>
        <tissue evidence="23">Testis</tissue>
    </source>
</reference>
<comment type="pathway">
    <text evidence="5">Protein modification; protein ubiquitination.</text>
</comment>
<dbReference type="PIRSF" id="PIRSF015614">
    <property type="entry name" value="TRAF"/>
    <property type="match status" value="1"/>
</dbReference>
<dbReference type="InterPro" id="IPR018957">
    <property type="entry name" value="Znf_C3HC4_RING-type"/>
</dbReference>
<organism evidence="23 24">
    <name type="scientific">Labeo rohita</name>
    <name type="common">Indian major carp</name>
    <name type="synonym">Cyprinus rohita</name>
    <dbReference type="NCBI Taxonomy" id="84645"/>
    <lineage>
        <taxon>Eukaryota</taxon>
        <taxon>Metazoa</taxon>
        <taxon>Chordata</taxon>
        <taxon>Craniata</taxon>
        <taxon>Vertebrata</taxon>
        <taxon>Euteleostomi</taxon>
        <taxon>Actinopterygii</taxon>
        <taxon>Neopterygii</taxon>
        <taxon>Teleostei</taxon>
        <taxon>Ostariophysi</taxon>
        <taxon>Cypriniformes</taxon>
        <taxon>Cyprinidae</taxon>
        <taxon>Labeoninae</taxon>
        <taxon>Labeonini</taxon>
        <taxon>Labeo</taxon>
    </lineage>
</organism>
<keyword evidence="13" id="KW-0833">Ubl conjugation pathway</keyword>
<dbReference type="GO" id="GO:0005634">
    <property type="term" value="C:nucleus"/>
    <property type="evidence" value="ECO:0007669"/>
    <property type="project" value="UniProtKB-SubCell"/>
</dbReference>
<dbReference type="FunFam" id="3.30.40.10:FF:000179">
    <property type="entry name" value="TNF receptor-associated factor"/>
    <property type="match status" value="1"/>
</dbReference>
<comment type="catalytic activity">
    <reaction evidence="1 16">
        <text>S-ubiquitinyl-[E2 ubiquitin-conjugating enzyme]-L-cysteine + [acceptor protein]-L-lysine = [E2 ubiquitin-conjugating enzyme]-L-cysteine + N(6)-ubiquitinyl-[acceptor protein]-L-lysine.</text>
        <dbReference type="EC" id="2.3.2.27"/>
    </reaction>
</comment>
<comment type="caution">
    <text evidence="23">The sequence shown here is derived from an EMBL/GenBank/DDBJ whole genome shotgun (WGS) entry which is preliminary data.</text>
</comment>
<dbReference type="GO" id="GO:0008270">
    <property type="term" value="F:zinc ion binding"/>
    <property type="evidence" value="ECO:0007669"/>
    <property type="project" value="UniProtKB-UniRule"/>
</dbReference>
<proteinExistence type="inferred from homology"/>
<dbReference type="EMBL" id="QBIY01012756">
    <property type="protein sequence ID" value="RXN17178.1"/>
    <property type="molecule type" value="Genomic_DNA"/>
</dbReference>
<dbReference type="PANTHER" id="PTHR10131">
    <property type="entry name" value="TNF RECEPTOR ASSOCIATED FACTOR"/>
    <property type="match status" value="1"/>
</dbReference>
<dbReference type="GO" id="GO:0042981">
    <property type="term" value="P:regulation of apoptotic process"/>
    <property type="evidence" value="ECO:0007669"/>
    <property type="project" value="InterPro"/>
</dbReference>
<evidence type="ECO:0000256" key="7">
    <source>
        <dbReference type="ARBA" id="ARBA00022490"/>
    </source>
</evidence>
<evidence type="ECO:0000256" key="13">
    <source>
        <dbReference type="ARBA" id="ARBA00022786"/>
    </source>
</evidence>
<dbReference type="InterPro" id="IPR017907">
    <property type="entry name" value="Znf_RING_CS"/>
</dbReference>
<keyword evidence="11" id="KW-0677">Repeat</keyword>
<keyword evidence="24" id="KW-1185">Reference proteome</keyword>
<keyword evidence="23" id="KW-0675">Receptor</keyword>
<feature type="domain" description="TRAF-type" evidence="22">
    <location>
        <begin position="152"/>
        <end position="197"/>
    </location>
</feature>
<dbReference type="SUPFAM" id="SSF49599">
    <property type="entry name" value="TRAF domain-like"/>
    <property type="match status" value="3"/>
</dbReference>
<dbReference type="Pfam" id="PF00097">
    <property type="entry name" value="zf-C3HC4"/>
    <property type="match status" value="1"/>
</dbReference>
<evidence type="ECO:0000256" key="10">
    <source>
        <dbReference type="ARBA" id="ARBA00022723"/>
    </source>
</evidence>
<dbReference type="InterPro" id="IPR037309">
    <property type="entry name" value="TRAF6_MATH"/>
</dbReference>
<accession>A0A498M8A6</accession>
<dbReference type="CDD" id="cd16643">
    <property type="entry name" value="mRING-HC-C3HC3D_TRAF6"/>
    <property type="match status" value="1"/>
</dbReference>
<keyword evidence="18" id="KW-0175">Coiled coil</keyword>
<dbReference type="InterPro" id="IPR001841">
    <property type="entry name" value="Znf_RING"/>
</dbReference>
<dbReference type="Gene3D" id="3.30.40.10">
    <property type="entry name" value="Zinc/RING finger domain, C3HC4 (zinc finger)"/>
    <property type="match status" value="2"/>
</dbReference>
<dbReference type="InterPro" id="IPR049342">
    <property type="entry name" value="TRAF1-6_MATH_dom"/>
</dbReference>
<dbReference type="PROSITE" id="PS50144">
    <property type="entry name" value="MATH"/>
    <property type="match status" value="1"/>
</dbReference>
<keyword evidence="7 16" id="KW-0963">Cytoplasm</keyword>
<evidence type="ECO:0000256" key="6">
    <source>
        <dbReference type="ARBA" id="ARBA00006608"/>
    </source>
</evidence>
<dbReference type="PROSITE" id="PS50089">
    <property type="entry name" value="ZF_RING_2"/>
    <property type="match status" value="1"/>
</dbReference>
<evidence type="ECO:0000256" key="11">
    <source>
        <dbReference type="ARBA" id="ARBA00022737"/>
    </source>
</evidence>
<dbReference type="UniPathway" id="UPA00143"/>
<evidence type="ECO:0000256" key="9">
    <source>
        <dbReference type="ARBA" id="ARBA00022679"/>
    </source>
</evidence>
<dbReference type="SUPFAM" id="SSF57850">
    <property type="entry name" value="RING/U-box"/>
    <property type="match status" value="1"/>
</dbReference>
<evidence type="ECO:0000256" key="19">
    <source>
        <dbReference type="SAM" id="MobiDB-lite"/>
    </source>
</evidence>
<evidence type="ECO:0000259" key="21">
    <source>
        <dbReference type="PROSITE" id="PS50144"/>
    </source>
</evidence>
<evidence type="ECO:0000256" key="15">
    <source>
        <dbReference type="ARBA" id="ARBA00023242"/>
    </source>
</evidence>
<gene>
    <name evidence="23" type="ORF">ROHU_027055</name>
</gene>
<keyword evidence="10 16" id="KW-0479">Metal-binding</keyword>
<keyword evidence="15" id="KW-0539">Nucleus</keyword>
<dbReference type="InterPro" id="IPR012227">
    <property type="entry name" value="TNF_rcpt-assoc_TRAF_met"/>
</dbReference>
<dbReference type="GO" id="GO:0031663">
    <property type="term" value="P:lipopolysaccharide-mediated signaling pathway"/>
    <property type="evidence" value="ECO:0007669"/>
    <property type="project" value="TreeGrafter"/>
</dbReference>
<dbReference type="FunFam" id="2.60.210.10:FF:000010">
    <property type="entry name" value="TNF receptor-associated factor"/>
    <property type="match status" value="1"/>
</dbReference>
<dbReference type="SMART" id="SM00184">
    <property type="entry name" value="RING"/>
    <property type="match status" value="1"/>
</dbReference>
<dbReference type="InterPro" id="IPR001293">
    <property type="entry name" value="Znf_TRAF"/>
</dbReference>
<evidence type="ECO:0000256" key="2">
    <source>
        <dbReference type="ARBA" id="ARBA00004123"/>
    </source>
</evidence>
<keyword evidence="9" id="KW-0808">Transferase</keyword>
<comment type="similarity">
    <text evidence="6">Belongs to the TNF receptor-associated factor family. A subfamily.</text>
</comment>
<keyword evidence="12 17" id="KW-0863">Zinc-finger</keyword>
<dbReference type="GO" id="GO:0141124">
    <property type="term" value="P:intracellular signaling cassette"/>
    <property type="evidence" value="ECO:0007669"/>
    <property type="project" value="UniProtKB-ARBA"/>
</dbReference>
<dbReference type="Proteomes" id="UP000290572">
    <property type="component" value="Unassembled WGS sequence"/>
</dbReference>
<dbReference type="GO" id="GO:0005811">
    <property type="term" value="C:lipid droplet"/>
    <property type="evidence" value="ECO:0007669"/>
    <property type="project" value="UniProtKB-SubCell"/>
</dbReference>
<evidence type="ECO:0000256" key="3">
    <source>
        <dbReference type="ARBA" id="ARBA00004502"/>
    </source>
</evidence>
<keyword evidence="14 16" id="KW-0862">Zinc</keyword>
<evidence type="ECO:0000259" key="22">
    <source>
        <dbReference type="PROSITE" id="PS50145"/>
    </source>
</evidence>
<feature type="domain" description="MATH" evidence="21">
    <location>
        <begin position="348"/>
        <end position="494"/>
    </location>
</feature>
<dbReference type="GO" id="GO:0061630">
    <property type="term" value="F:ubiquitin protein ligase activity"/>
    <property type="evidence" value="ECO:0007669"/>
    <property type="project" value="UniProtKB-EC"/>
</dbReference>